<keyword evidence="3" id="KW-0812">Transmembrane</keyword>
<dbReference type="InterPro" id="IPR012926">
    <property type="entry name" value="TMEM120A/B"/>
</dbReference>
<comment type="caution">
    <text evidence="6">The sequence shown here is derived from an EMBL/GenBank/DDBJ whole genome shotgun (WGS) entry which is preliminary data.</text>
</comment>
<comment type="subcellular location">
    <subcellularLocation>
        <location evidence="1">Membrane</location>
        <topology evidence="1">Multi-pass membrane protein</topology>
    </subcellularLocation>
</comment>
<evidence type="ECO:0000256" key="4">
    <source>
        <dbReference type="ARBA" id="ARBA00022989"/>
    </source>
</evidence>
<reference evidence="6 7" key="1">
    <citation type="journal article" date="2014" name="Agronomy (Basel)">
        <title>A Draft Genome Sequence for Ensete ventricosum, the Drought-Tolerant Tree Against Hunger.</title>
        <authorList>
            <person name="Harrison J."/>
            <person name="Moore K.A."/>
            <person name="Paszkiewicz K."/>
            <person name="Jones T."/>
            <person name="Grant M."/>
            <person name="Ambacheew D."/>
            <person name="Muzemil S."/>
            <person name="Studholme D.J."/>
        </authorList>
    </citation>
    <scope>NUCLEOTIDE SEQUENCE [LARGE SCALE GENOMIC DNA]</scope>
</reference>
<gene>
    <name evidence="6" type="ORF">B296_00039566</name>
</gene>
<accession>A0A426ZBH8</accession>
<keyword evidence="4" id="KW-1133">Transmembrane helix</keyword>
<evidence type="ECO:0000313" key="6">
    <source>
        <dbReference type="EMBL" id="RRT61309.1"/>
    </source>
</evidence>
<dbReference type="AlphaFoldDB" id="A0A426ZBH8"/>
<protein>
    <submittedName>
        <fullName evidence="6">Uncharacterized protein</fullName>
    </submittedName>
</protein>
<comment type="similarity">
    <text evidence="2">Belongs to the TMEM120 family.</text>
</comment>
<organism evidence="6 7">
    <name type="scientific">Ensete ventricosum</name>
    <name type="common">Abyssinian banana</name>
    <name type="synonym">Musa ensete</name>
    <dbReference type="NCBI Taxonomy" id="4639"/>
    <lineage>
        <taxon>Eukaryota</taxon>
        <taxon>Viridiplantae</taxon>
        <taxon>Streptophyta</taxon>
        <taxon>Embryophyta</taxon>
        <taxon>Tracheophyta</taxon>
        <taxon>Spermatophyta</taxon>
        <taxon>Magnoliopsida</taxon>
        <taxon>Liliopsida</taxon>
        <taxon>Zingiberales</taxon>
        <taxon>Musaceae</taxon>
        <taxon>Ensete</taxon>
    </lineage>
</organism>
<dbReference type="EMBL" id="AMZH03007444">
    <property type="protein sequence ID" value="RRT61309.1"/>
    <property type="molecule type" value="Genomic_DNA"/>
</dbReference>
<dbReference type="Proteomes" id="UP000287651">
    <property type="component" value="Unassembled WGS sequence"/>
</dbReference>
<evidence type="ECO:0000313" key="7">
    <source>
        <dbReference type="Proteomes" id="UP000287651"/>
    </source>
</evidence>
<dbReference type="GO" id="GO:0016020">
    <property type="term" value="C:membrane"/>
    <property type="evidence" value="ECO:0007669"/>
    <property type="project" value="UniProtKB-SubCell"/>
</dbReference>
<sequence length="93" mass="10676">MCSGRFLKMFLGPVNVRATRKEVQLKVKEEYNSYRVFFHLLFHVLRDLSSRIHFIMRSASLELYRGSSLLGNRPQMLKKSGVLLNEKGAATSA</sequence>
<evidence type="ECO:0000256" key="3">
    <source>
        <dbReference type="ARBA" id="ARBA00022692"/>
    </source>
</evidence>
<dbReference type="Pfam" id="PF07851">
    <property type="entry name" value="TMEM120A-B"/>
    <property type="match status" value="1"/>
</dbReference>
<proteinExistence type="inferred from homology"/>
<name>A0A426ZBH8_ENSVE</name>
<evidence type="ECO:0000256" key="2">
    <source>
        <dbReference type="ARBA" id="ARBA00009700"/>
    </source>
</evidence>
<evidence type="ECO:0000256" key="1">
    <source>
        <dbReference type="ARBA" id="ARBA00004141"/>
    </source>
</evidence>
<evidence type="ECO:0000256" key="5">
    <source>
        <dbReference type="ARBA" id="ARBA00023136"/>
    </source>
</evidence>
<keyword evidence="5" id="KW-0472">Membrane</keyword>